<evidence type="ECO:0000256" key="1">
    <source>
        <dbReference type="ARBA" id="ARBA00004651"/>
    </source>
</evidence>
<keyword evidence="7 8" id="KW-0472">Membrane</keyword>
<keyword evidence="6 8" id="KW-1133">Transmembrane helix</keyword>
<dbReference type="SUPFAM" id="SSF81345">
    <property type="entry name" value="ABC transporter involved in vitamin B12 uptake, BtuC"/>
    <property type="match status" value="1"/>
</dbReference>
<dbReference type="InterPro" id="IPR000522">
    <property type="entry name" value="ABC_transptr_permease_BtuC"/>
</dbReference>
<evidence type="ECO:0000256" key="2">
    <source>
        <dbReference type="ARBA" id="ARBA00007935"/>
    </source>
</evidence>
<evidence type="ECO:0000256" key="5">
    <source>
        <dbReference type="ARBA" id="ARBA00022692"/>
    </source>
</evidence>
<reference evidence="9" key="1">
    <citation type="journal article" date="2020" name="mSystems">
        <title>Genome- and Community-Level Interaction Insights into Carbon Utilization and Element Cycling Functions of Hydrothermarchaeota in Hydrothermal Sediment.</title>
        <authorList>
            <person name="Zhou Z."/>
            <person name="Liu Y."/>
            <person name="Xu W."/>
            <person name="Pan J."/>
            <person name="Luo Z.H."/>
            <person name="Li M."/>
        </authorList>
    </citation>
    <scope>NUCLEOTIDE SEQUENCE [LARGE SCALE GENOMIC DNA]</scope>
    <source>
        <strain evidence="9">HyVt-19</strain>
    </source>
</reference>
<gene>
    <name evidence="9" type="ORF">ENG14_02095</name>
</gene>
<feature type="transmembrane region" description="Helical" evidence="8">
    <location>
        <begin position="250"/>
        <end position="277"/>
    </location>
</feature>
<dbReference type="Gene3D" id="1.10.3470.10">
    <property type="entry name" value="ABC transporter involved in vitamin B12 uptake, BtuC"/>
    <property type="match status" value="1"/>
</dbReference>
<feature type="transmembrane region" description="Helical" evidence="8">
    <location>
        <begin position="289"/>
        <end position="311"/>
    </location>
</feature>
<evidence type="ECO:0000256" key="7">
    <source>
        <dbReference type="ARBA" id="ARBA00023136"/>
    </source>
</evidence>
<dbReference type="GO" id="GO:0033214">
    <property type="term" value="P:siderophore-iron import into cell"/>
    <property type="evidence" value="ECO:0007669"/>
    <property type="project" value="TreeGrafter"/>
</dbReference>
<feature type="transmembrane region" description="Helical" evidence="8">
    <location>
        <begin position="74"/>
        <end position="95"/>
    </location>
</feature>
<evidence type="ECO:0000256" key="8">
    <source>
        <dbReference type="SAM" id="Phobius"/>
    </source>
</evidence>
<dbReference type="PANTHER" id="PTHR30472">
    <property type="entry name" value="FERRIC ENTEROBACTIN TRANSPORT SYSTEM PERMEASE PROTEIN"/>
    <property type="match status" value="1"/>
</dbReference>
<accession>A0A7C1AXQ9</accession>
<dbReference type="FunFam" id="1.10.3470.10:FF:000001">
    <property type="entry name" value="Vitamin B12 ABC transporter permease BtuC"/>
    <property type="match status" value="1"/>
</dbReference>
<comment type="caution">
    <text evidence="9">The sequence shown here is derived from an EMBL/GenBank/DDBJ whole genome shotgun (WGS) entry which is preliminary data.</text>
</comment>
<sequence>MSGVHKSVVDVYIESLQKKRLFFLILLTGTLLLAVMALCKGTYEISFREMVRIITGSVGGPESVVLWSVRLPRIVASLVVGAGLALSGACIQTLLRNPLASPSTLGISQGAAFGAYFSIIVLKGSVLSVGFSAFLGALSSMAIILLLGRIRGLAPEAIILSGVALSSLYGAGTVLLQYITDETQLARAIAWSFGDVGRSGWNEISAVFFATVFVFLLVYRHSWKLNAFEAGDDTASSLGIAVNSLRWQCIMAVSVVTALATAFHGLIAFVGLIAPHIARRICGSNHRHVIPASTMIGALLLLGADTFSRLIIGSGSFPVGITTSFLGAPLFIYLLVRGKR</sequence>
<feature type="transmembrane region" description="Helical" evidence="8">
    <location>
        <begin position="200"/>
        <end position="219"/>
    </location>
</feature>
<feature type="transmembrane region" description="Helical" evidence="8">
    <location>
        <begin position="116"/>
        <end position="146"/>
    </location>
</feature>
<name>A0A7C1AXQ9_9BACT</name>
<feature type="transmembrane region" description="Helical" evidence="8">
    <location>
        <begin position="317"/>
        <end position="336"/>
    </location>
</feature>
<organism evidence="9">
    <name type="scientific">Thermodesulforhabdus norvegica</name>
    <dbReference type="NCBI Taxonomy" id="39841"/>
    <lineage>
        <taxon>Bacteria</taxon>
        <taxon>Pseudomonadati</taxon>
        <taxon>Thermodesulfobacteriota</taxon>
        <taxon>Syntrophobacteria</taxon>
        <taxon>Syntrophobacterales</taxon>
        <taxon>Thermodesulforhabdaceae</taxon>
        <taxon>Thermodesulforhabdus</taxon>
    </lineage>
</organism>
<dbReference type="AlphaFoldDB" id="A0A7C1AXQ9"/>
<keyword evidence="4" id="KW-1003">Cell membrane</keyword>
<dbReference type="PANTHER" id="PTHR30472:SF25">
    <property type="entry name" value="ABC TRANSPORTER PERMEASE PROTEIN MJ0876-RELATED"/>
    <property type="match status" value="1"/>
</dbReference>
<evidence type="ECO:0000256" key="3">
    <source>
        <dbReference type="ARBA" id="ARBA00022448"/>
    </source>
</evidence>
<feature type="transmembrane region" description="Helical" evidence="8">
    <location>
        <begin position="21"/>
        <end position="43"/>
    </location>
</feature>
<protein>
    <submittedName>
        <fullName evidence="9">Iron ABC transporter permease</fullName>
    </submittedName>
</protein>
<dbReference type="EMBL" id="DQZW01000100">
    <property type="protein sequence ID" value="HDL89676.1"/>
    <property type="molecule type" value="Genomic_DNA"/>
</dbReference>
<dbReference type="GO" id="GO:0022857">
    <property type="term" value="F:transmembrane transporter activity"/>
    <property type="evidence" value="ECO:0007669"/>
    <property type="project" value="InterPro"/>
</dbReference>
<evidence type="ECO:0000313" key="9">
    <source>
        <dbReference type="EMBL" id="HDL89676.1"/>
    </source>
</evidence>
<comment type="subcellular location">
    <subcellularLocation>
        <location evidence="1">Cell membrane</location>
        <topology evidence="1">Multi-pass membrane protein</topology>
    </subcellularLocation>
</comment>
<keyword evidence="3" id="KW-0813">Transport</keyword>
<comment type="similarity">
    <text evidence="2">Belongs to the binding-protein-dependent transport system permease family. FecCD subfamily.</text>
</comment>
<dbReference type="InterPro" id="IPR037294">
    <property type="entry name" value="ABC_BtuC-like"/>
</dbReference>
<dbReference type="Pfam" id="PF01032">
    <property type="entry name" value="FecCD"/>
    <property type="match status" value="1"/>
</dbReference>
<keyword evidence="5 8" id="KW-0812">Transmembrane</keyword>
<feature type="transmembrane region" description="Helical" evidence="8">
    <location>
        <begin position="158"/>
        <end position="179"/>
    </location>
</feature>
<dbReference type="GO" id="GO:0005886">
    <property type="term" value="C:plasma membrane"/>
    <property type="evidence" value="ECO:0007669"/>
    <property type="project" value="UniProtKB-SubCell"/>
</dbReference>
<evidence type="ECO:0000256" key="6">
    <source>
        <dbReference type="ARBA" id="ARBA00022989"/>
    </source>
</evidence>
<dbReference type="CDD" id="cd06550">
    <property type="entry name" value="TM_ABC_iron-siderophores_like"/>
    <property type="match status" value="1"/>
</dbReference>
<proteinExistence type="inferred from homology"/>
<evidence type="ECO:0000256" key="4">
    <source>
        <dbReference type="ARBA" id="ARBA00022475"/>
    </source>
</evidence>
<dbReference type="Proteomes" id="UP000886355">
    <property type="component" value="Unassembled WGS sequence"/>
</dbReference>